<evidence type="ECO:0000256" key="1">
    <source>
        <dbReference type="ARBA" id="ARBA00000885"/>
    </source>
</evidence>
<proteinExistence type="predicted"/>
<evidence type="ECO:0000256" key="5">
    <source>
        <dbReference type="ARBA" id="ARBA00022786"/>
    </source>
</evidence>
<evidence type="ECO:0000256" key="3">
    <source>
        <dbReference type="ARBA" id="ARBA00012485"/>
    </source>
</evidence>
<dbReference type="GO" id="GO:0016567">
    <property type="term" value="P:protein ubiquitination"/>
    <property type="evidence" value="ECO:0007669"/>
    <property type="project" value="TreeGrafter"/>
</dbReference>
<sequence length="413" mass="48223">MPQSNINDVIVEQVFRFRSSYVLIQNLYRIQNLRNKCSEAHTIGLFKIKVSRNILYLQSKQELLTFDQSENSKTLNKRLYIQYQGEHAIDEGGPLSEWFLEFSKKLFDPSTLCFRYTNAARPGLIEIDPTTDPDPTNPNSDLDQNVQSHYICAGRLLALAIFNSKFVYPRFSVAFYKLLLEQWLREDELLQEDASVTHKDELLQEDEEEVSLNELKKMDLDFIKSLMSMEMEDLEELHALQKQNSNTIKSIKTKKGLVLEIGQWCLYDRYRKQMKKIKKGFEDVFPISWLNGLSVEALEELISGMYIFEISKLRAKAVYEGYNKKSKQIKWFWIYMSQLKTEDLEKLLQFIFGTSKFGSCYPTLQINKVEIPDTLPSAHTCFHILNLPNYNSFDVLKSKMDFAIKETVGFGFI</sequence>
<dbReference type="Gene3D" id="3.90.1750.10">
    <property type="entry name" value="Hect, E3 ligase catalytic domains"/>
    <property type="match status" value="1"/>
</dbReference>
<evidence type="ECO:0000313" key="9">
    <source>
        <dbReference type="Proteomes" id="UP001187531"/>
    </source>
</evidence>
<dbReference type="PANTHER" id="PTHR11254">
    <property type="entry name" value="HECT DOMAIN UBIQUITIN-PROTEIN LIGASE"/>
    <property type="match status" value="1"/>
</dbReference>
<dbReference type="SUPFAM" id="SSF56204">
    <property type="entry name" value="Hect, E3 ligase catalytic domain"/>
    <property type="match status" value="1"/>
</dbReference>
<keyword evidence="4" id="KW-0808">Transferase</keyword>
<dbReference type="EMBL" id="JAVRJZ010000013">
    <property type="protein sequence ID" value="KAK2714838.1"/>
    <property type="molecule type" value="Genomic_DNA"/>
</dbReference>
<dbReference type="PANTHER" id="PTHR11254:SF429">
    <property type="entry name" value="E3 UBIQUITIN-PROTEIN LIGASE SU(DX)"/>
    <property type="match status" value="1"/>
</dbReference>
<keyword evidence="9" id="KW-1185">Reference proteome</keyword>
<organism evidence="8 9">
    <name type="scientific">Artemia franciscana</name>
    <name type="common">Brine shrimp</name>
    <name type="synonym">Artemia sanfranciscana</name>
    <dbReference type="NCBI Taxonomy" id="6661"/>
    <lineage>
        <taxon>Eukaryota</taxon>
        <taxon>Metazoa</taxon>
        <taxon>Ecdysozoa</taxon>
        <taxon>Arthropoda</taxon>
        <taxon>Crustacea</taxon>
        <taxon>Branchiopoda</taxon>
        <taxon>Anostraca</taxon>
        <taxon>Artemiidae</taxon>
        <taxon>Artemia</taxon>
    </lineage>
</organism>
<dbReference type="EC" id="2.3.2.26" evidence="3"/>
<evidence type="ECO:0000259" key="7">
    <source>
        <dbReference type="PROSITE" id="PS50237"/>
    </source>
</evidence>
<comment type="catalytic activity">
    <reaction evidence="1">
        <text>S-ubiquitinyl-[E2 ubiquitin-conjugating enzyme]-L-cysteine + [acceptor protein]-L-lysine = [E2 ubiquitin-conjugating enzyme]-L-cysteine + N(6)-ubiquitinyl-[acceptor protein]-L-lysine.</text>
        <dbReference type="EC" id="2.3.2.26"/>
    </reaction>
</comment>
<protein>
    <recommendedName>
        <fullName evidence="3">HECT-type E3 ubiquitin transferase</fullName>
        <ecNumber evidence="3">2.3.2.26</ecNumber>
    </recommendedName>
</protein>
<name>A0AA88L0Y2_ARTSF</name>
<dbReference type="Gene3D" id="3.30.2410.10">
    <property type="entry name" value="Hect, E3 ligase catalytic domain"/>
    <property type="match status" value="1"/>
</dbReference>
<comment type="pathway">
    <text evidence="2">Protein modification; protein ubiquitination.</text>
</comment>
<comment type="caution">
    <text evidence="8">The sequence shown here is derived from an EMBL/GenBank/DDBJ whole genome shotgun (WGS) entry which is preliminary data.</text>
</comment>
<keyword evidence="5 6" id="KW-0833">Ubl conjugation pathway</keyword>
<dbReference type="GO" id="GO:0061630">
    <property type="term" value="F:ubiquitin protein ligase activity"/>
    <property type="evidence" value="ECO:0007669"/>
    <property type="project" value="UniProtKB-EC"/>
</dbReference>
<dbReference type="SMART" id="SM00119">
    <property type="entry name" value="HECTc"/>
    <property type="match status" value="1"/>
</dbReference>
<dbReference type="InterPro" id="IPR050409">
    <property type="entry name" value="E3_ubiq-protein_ligase"/>
</dbReference>
<dbReference type="GO" id="GO:0009966">
    <property type="term" value="P:regulation of signal transduction"/>
    <property type="evidence" value="ECO:0007669"/>
    <property type="project" value="UniProtKB-ARBA"/>
</dbReference>
<feature type="domain" description="HECT" evidence="7">
    <location>
        <begin position="71"/>
        <end position="413"/>
    </location>
</feature>
<reference evidence="8" key="1">
    <citation type="submission" date="2023-07" db="EMBL/GenBank/DDBJ databases">
        <title>Chromosome-level genome assembly of Artemia franciscana.</title>
        <authorList>
            <person name="Jo E."/>
        </authorList>
    </citation>
    <scope>NUCLEOTIDE SEQUENCE</scope>
    <source>
        <tissue evidence="8">Whole body</tissue>
    </source>
</reference>
<dbReference type="GO" id="GO:0005737">
    <property type="term" value="C:cytoplasm"/>
    <property type="evidence" value="ECO:0007669"/>
    <property type="project" value="TreeGrafter"/>
</dbReference>
<evidence type="ECO:0000256" key="6">
    <source>
        <dbReference type="PROSITE-ProRule" id="PRU00104"/>
    </source>
</evidence>
<evidence type="ECO:0000313" key="8">
    <source>
        <dbReference type="EMBL" id="KAK2714838.1"/>
    </source>
</evidence>
<gene>
    <name evidence="8" type="ORF">QYM36_009144</name>
</gene>
<evidence type="ECO:0000256" key="2">
    <source>
        <dbReference type="ARBA" id="ARBA00004906"/>
    </source>
</evidence>
<dbReference type="AlphaFoldDB" id="A0AA88L0Y2"/>
<dbReference type="InterPro" id="IPR000569">
    <property type="entry name" value="HECT_dom"/>
</dbReference>
<dbReference type="PROSITE" id="PS50237">
    <property type="entry name" value="HECT"/>
    <property type="match status" value="1"/>
</dbReference>
<feature type="active site" description="Glycyl thioester intermediate" evidence="6">
    <location>
        <position position="381"/>
    </location>
</feature>
<dbReference type="GO" id="GO:0043161">
    <property type="term" value="P:proteasome-mediated ubiquitin-dependent protein catabolic process"/>
    <property type="evidence" value="ECO:0007669"/>
    <property type="project" value="TreeGrafter"/>
</dbReference>
<accession>A0AA88L0Y2</accession>
<evidence type="ECO:0000256" key="4">
    <source>
        <dbReference type="ARBA" id="ARBA00022679"/>
    </source>
</evidence>
<dbReference type="Gene3D" id="3.30.2160.10">
    <property type="entry name" value="Hect, E3 ligase catalytic domain"/>
    <property type="match status" value="1"/>
</dbReference>
<dbReference type="Proteomes" id="UP001187531">
    <property type="component" value="Unassembled WGS sequence"/>
</dbReference>
<dbReference type="Pfam" id="PF00632">
    <property type="entry name" value="HECT"/>
    <property type="match status" value="1"/>
</dbReference>
<dbReference type="InterPro" id="IPR035983">
    <property type="entry name" value="Hect_E3_ubiquitin_ligase"/>
</dbReference>